<proteinExistence type="predicted"/>
<organism evidence="1 2">
    <name type="scientific">Mauremys mutica</name>
    <name type="common">yellowpond turtle</name>
    <dbReference type="NCBI Taxonomy" id="74926"/>
    <lineage>
        <taxon>Eukaryota</taxon>
        <taxon>Metazoa</taxon>
        <taxon>Chordata</taxon>
        <taxon>Craniata</taxon>
        <taxon>Vertebrata</taxon>
        <taxon>Euteleostomi</taxon>
        <taxon>Archelosauria</taxon>
        <taxon>Testudinata</taxon>
        <taxon>Testudines</taxon>
        <taxon>Cryptodira</taxon>
        <taxon>Durocryptodira</taxon>
        <taxon>Testudinoidea</taxon>
        <taxon>Geoemydidae</taxon>
        <taxon>Geoemydinae</taxon>
        <taxon>Mauremys</taxon>
    </lineage>
</organism>
<reference evidence="1" key="1">
    <citation type="submission" date="2021-09" db="EMBL/GenBank/DDBJ databases">
        <title>The genome of Mauremys mutica provides insights into the evolution of semi-aquatic lifestyle.</title>
        <authorList>
            <person name="Gong S."/>
            <person name="Gao Y."/>
        </authorList>
    </citation>
    <scope>NUCLEOTIDE SEQUENCE</scope>
    <source>
        <strain evidence="1">MM-2020</strain>
        <tissue evidence="1">Muscle</tissue>
    </source>
</reference>
<keyword evidence="2" id="KW-1185">Reference proteome</keyword>
<accession>A0A9D3X923</accession>
<dbReference type="AlphaFoldDB" id="A0A9D3X923"/>
<name>A0A9D3X923_9SAUR</name>
<gene>
    <name evidence="1" type="ORF">KIL84_021517</name>
</gene>
<dbReference type="EMBL" id="JAHDVG010000478">
    <property type="protein sequence ID" value="KAH1175103.1"/>
    <property type="molecule type" value="Genomic_DNA"/>
</dbReference>
<protein>
    <submittedName>
        <fullName evidence="1">Uncharacterized protein</fullName>
    </submittedName>
</protein>
<dbReference type="Proteomes" id="UP000827986">
    <property type="component" value="Unassembled WGS sequence"/>
</dbReference>
<evidence type="ECO:0000313" key="2">
    <source>
        <dbReference type="Proteomes" id="UP000827986"/>
    </source>
</evidence>
<sequence>MPSSPGFNASQQAEKRGLQECCARPWCFHTVRRSIAALSLVFRQWRFSKRFPVPAVPKRCLHESMPTSTHVLSVMTPGIGQIEGHEKASVTPFNEGPFQVILSKNS</sequence>
<comment type="caution">
    <text evidence="1">The sequence shown here is derived from an EMBL/GenBank/DDBJ whole genome shotgun (WGS) entry which is preliminary data.</text>
</comment>
<evidence type="ECO:0000313" key="1">
    <source>
        <dbReference type="EMBL" id="KAH1175103.1"/>
    </source>
</evidence>